<reference evidence="2 3" key="1">
    <citation type="submission" date="2023-05" db="EMBL/GenBank/DDBJ databases">
        <title>Novel species of genus Flectobacillus isolated from stream in China.</title>
        <authorList>
            <person name="Lu H."/>
        </authorList>
    </citation>
    <scope>NUCLEOTIDE SEQUENCE [LARGE SCALE GENOMIC DNA]</scope>
    <source>
        <strain evidence="2 3">KCTC 42575</strain>
    </source>
</reference>
<keyword evidence="3" id="KW-1185">Reference proteome</keyword>
<feature type="transmembrane region" description="Helical" evidence="1">
    <location>
        <begin position="21"/>
        <end position="40"/>
    </location>
</feature>
<accession>A0ABT6Y3J9</accession>
<evidence type="ECO:0000313" key="3">
    <source>
        <dbReference type="Proteomes" id="UP001236507"/>
    </source>
</evidence>
<keyword evidence="1" id="KW-1133">Transmembrane helix</keyword>
<evidence type="ECO:0000256" key="1">
    <source>
        <dbReference type="SAM" id="Phobius"/>
    </source>
</evidence>
<keyword evidence="1" id="KW-0812">Transmembrane</keyword>
<dbReference type="EMBL" id="JASHIF010000002">
    <property type="protein sequence ID" value="MDI9857846.1"/>
    <property type="molecule type" value="Genomic_DNA"/>
</dbReference>
<proteinExistence type="predicted"/>
<evidence type="ECO:0000313" key="2">
    <source>
        <dbReference type="EMBL" id="MDI9857846.1"/>
    </source>
</evidence>
<name>A0ABT6Y3J9_9BACT</name>
<dbReference type="RefSeq" id="WP_283343137.1">
    <property type="nucleotide sequence ID" value="NZ_JASHIF010000002.1"/>
</dbReference>
<comment type="caution">
    <text evidence="2">The sequence shown here is derived from an EMBL/GenBank/DDBJ whole genome shotgun (WGS) entry which is preliminary data.</text>
</comment>
<protein>
    <submittedName>
        <fullName evidence="2">Uncharacterized protein</fullName>
    </submittedName>
</protein>
<sequence>MQLKLITKMTKAAPQRTPFRVIVLSAFLLLSVIVNIFFILSSNSCSQQLGHDKILNDSIISQKNRLQEHFNVSIQNSQEATSH</sequence>
<gene>
    <name evidence="2" type="ORF">QM524_01370</name>
</gene>
<dbReference type="Proteomes" id="UP001236507">
    <property type="component" value="Unassembled WGS sequence"/>
</dbReference>
<organism evidence="2 3">
    <name type="scientific">Flectobacillus roseus</name>
    <dbReference type="NCBI Taxonomy" id="502259"/>
    <lineage>
        <taxon>Bacteria</taxon>
        <taxon>Pseudomonadati</taxon>
        <taxon>Bacteroidota</taxon>
        <taxon>Cytophagia</taxon>
        <taxon>Cytophagales</taxon>
        <taxon>Flectobacillaceae</taxon>
        <taxon>Flectobacillus</taxon>
    </lineage>
</organism>
<keyword evidence="1" id="KW-0472">Membrane</keyword>